<dbReference type="Pfam" id="PF21857">
    <property type="entry name" value="DUF6913"/>
    <property type="match status" value="1"/>
</dbReference>
<name>A0A7G9LBP0_9FLAO</name>
<accession>A0A7G9LBP0</accession>
<keyword evidence="2" id="KW-1185">Reference proteome</keyword>
<gene>
    <name evidence="1" type="ORF">H9W90_02675</name>
</gene>
<dbReference type="KEGG" id="ppec:H9W90_02675"/>
<protein>
    <submittedName>
        <fullName evidence="1">Uncharacterized protein</fullName>
    </submittedName>
</protein>
<dbReference type="AlphaFoldDB" id="A0A7G9LBP0"/>
<evidence type="ECO:0000313" key="2">
    <source>
        <dbReference type="Proteomes" id="UP000515808"/>
    </source>
</evidence>
<proteinExistence type="predicted"/>
<dbReference type="EMBL" id="CP060695">
    <property type="protein sequence ID" value="QNM86039.1"/>
    <property type="molecule type" value="Genomic_DNA"/>
</dbReference>
<dbReference type="RefSeq" id="WP_187482930.1">
    <property type="nucleotide sequence ID" value="NZ_CP060695.1"/>
</dbReference>
<organism evidence="1 2">
    <name type="scientific">Polaribacter pectinis</name>
    <dbReference type="NCBI Taxonomy" id="2738844"/>
    <lineage>
        <taxon>Bacteria</taxon>
        <taxon>Pseudomonadati</taxon>
        <taxon>Bacteroidota</taxon>
        <taxon>Flavobacteriia</taxon>
        <taxon>Flavobacteriales</taxon>
        <taxon>Flavobacteriaceae</taxon>
    </lineage>
</organism>
<dbReference type="Proteomes" id="UP000515808">
    <property type="component" value="Chromosome"/>
</dbReference>
<dbReference type="InterPro" id="IPR054207">
    <property type="entry name" value="DUF6913"/>
</dbReference>
<sequence length="172" mass="20096">MFAKLKQSILEKKFDASLLKFVQNRKTSQKEILSVGILTSEEISSKNDIQKEVETLLNVRNTKIISFRKFNKLDEVSFKHFSENDINWKGEFTQENLQSFLEQPFDLLIGYFNTNNLYLETAVLKSNATFKVGFSKVNSKLYELEISEDVSNLHQFLSELKKYLIILKKLKI</sequence>
<reference evidence="1 2" key="1">
    <citation type="submission" date="2020-08" db="EMBL/GenBank/DDBJ databases">
        <title>Polaribacter sp. L12M9 isolated from gut of the Korean scallop.</title>
        <authorList>
            <person name="Jeong Y.S."/>
        </authorList>
    </citation>
    <scope>NUCLEOTIDE SEQUENCE [LARGE SCALE GENOMIC DNA]</scope>
    <source>
        <strain evidence="1 2">L12M9</strain>
    </source>
</reference>
<evidence type="ECO:0000313" key="1">
    <source>
        <dbReference type="EMBL" id="QNM86039.1"/>
    </source>
</evidence>